<name>A0ABM1KNT9_GEKJA</name>
<dbReference type="InterPro" id="IPR008979">
    <property type="entry name" value="Galactose-bd-like_sf"/>
</dbReference>
<dbReference type="SUPFAM" id="SSF81383">
    <property type="entry name" value="F-box domain"/>
    <property type="match status" value="1"/>
</dbReference>
<evidence type="ECO:0000259" key="2">
    <source>
        <dbReference type="PROSITE" id="PS51114"/>
    </source>
</evidence>
<dbReference type="Proteomes" id="UP000694871">
    <property type="component" value="Unplaced"/>
</dbReference>
<proteinExistence type="predicted"/>
<dbReference type="PANTHER" id="PTHR12125:SF12">
    <property type="entry name" value="F-BOX ONLY PROTEIN 6"/>
    <property type="match status" value="1"/>
</dbReference>
<accession>A0ABM1KNT9</accession>
<keyword evidence="3" id="KW-1185">Reference proteome</keyword>
<dbReference type="Gene3D" id="2.60.120.260">
    <property type="entry name" value="Galactose-binding domain-like"/>
    <property type="match status" value="1"/>
</dbReference>
<evidence type="ECO:0000313" key="5">
    <source>
        <dbReference type="RefSeq" id="XP_015275376.1"/>
    </source>
</evidence>
<evidence type="ECO:0000313" key="3">
    <source>
        <dbReference type="Proteomes" id="UP000694871"/>
    </source>
</evidence>
<gene>
    <name evidence="4 5" type="primary">LOC107117729</name>
</gene>
<feature type="domain" description="F-box" evidence="1">
    <location>
        <begin position="1"/>
        <end position="48"/>
    </location>
</feature>
<evidence type="ECO:0000313" key="4">
    <source>
        <dbReference type="RefSeq" id="XP_015275375.1"/>
    </source>
</evidence>
<dbReference type="PROSITE" id="PS50181">
    <property type="entry name" value="FBOX"/>
    <property type="match status" value="1"/>
</dbReference>
<dbReference type="Pfam" id="PF12937">
    <property type="entry name" value="F-box-like"/>
    <property type="match status" value="1"/>
</dbReference>
<dbReference type="InterPro" id="IPR001810">
    <property type="entry name" value="F-box_dom"/>
</dbReference>
<reference evidence="4 5" key="1">
    <citation type="submission" date="2025-05" db="UniProtKB">
        <authorList>
            <consortium name="RefSeq"/>
        </authorList>
    </citation>
    <scope>IDENTIFICATION</scope>
</reference>
<dbReference type="InterPro" id="IPR007397">
    <property type="entry name" value="F-box-assoc_dom"/>
</dbReference>
<dbReference type="InterPro" id="IPR036047">
    <property type="entry name" value="F-box-like_dom_sf"/>
</dbReference>
<dbReference type="RefSeq" id="XP_015275375.1">
    <property type="nucleotide sequence ID" value="XM_015419889.1"/>
</dbReference>
<dbReference type="Gene3D" id="1.20.1280.50">
    <property type="match status" value="1"/>
</dbReference>
<dbReference type="SUPFAM" id="SSF49785">
    <property type="entry name" value="Galactose-binding domain-like"/>
    <property type="match status" value="1"/>
</dbReference>
<organism evidence="3 5">
    <name type="scientific">Gekko japonicus</name>
    <name type="common">Schlegel's Japanese gecko</name>
    <dbReference type="NCBI Taxonomy" id="146911"/>
    <lineage>
        <taxon>Eukaryota</taxon>
        <taxon>Metazoa</taxon>
        <taxon>Chordata</taxon>
        <taxon>Craniata</taxon>
        <taxon>Vertebrata</taxon>
        <taxon>Euteleostomi</taxon>
        <taxon>Lepidosauria</taxon>
        <taxon>Squamata</taxon>
        <taxon>Bifurcata</taxon>
        <taxon>Gekkota</taxon>
        <taxon>Gekkonidae</taxon>
        <taxon>Gekkoninae</taxon>
        <taxon>Gekko</taxon>
    </lineage>
</organism>
<feature type="domain" description="FBA" evidence="2">
    <location>
        <begin position="69"/>
        <end position="250"/>
    </location>
</feature>
<evidence type="ECO:0000259" key="1">
    <source>
        <dbReference type="PROSITE" id="PS50181"/>
    </source>
</evidence>
<dbReference type="CDD" id="cd22168">
    <property type="entry name" value="F-box_FBXO6-like"/>
    <property type="match status" value="1"/>
</dbReference>
<dbReference type="SMART" id="SM01198">
    <property type="entry name" value="FBA"/>
    <property type="match status" value="1"/>
</dbReference>
<dbReference type="GeneID" id="107117729"/>
<dbReference type="InterPro" id="IPR039752">
    <property type="entry name" value="F-box_only"/>
</dbReference>
<dbReference type="RefSeq" id="XP_015275376.1">
    <property type="nucleotide sequence ID" value="XM_015419890.1"/>
</dbReference>
<dbReference type="PANTHER" id="PTHR12125">
    <property type="entry name" value="F-BOX ONLY PROTEIN 6-LIKE PROTEIN"/>
    <property type="match status" value="1"/>
</dbReference>
<dbReference type="SMART" id="SM00256">
    <property type="entry name" value="FBOX"/>
    <property type="match status" value="1"/>
</dbReference>
<protein>
    <submittedName>
        <fullName evidence="4 5">F-box only protein 6-like</fullName>
    </submittedName>
</protein>
<dbReference type="Pfam" id="PF04300">
    <property type="entry name" value="FBA"/>
    <property type="match status" value="1"/>
</dbReference>
<sequence>MVHIRDLPEDILLDLLSLVPGRDLIRNCRLVCSQWRDLVDVGTLWKRKCQLEGYLPRGQDRSVPDWRVFYFLCLLKRNLLKNHIAEAGFDHWKLDSNGGDRWKVEDLPGAHGRELPHPHVRKYFVTSYGLCTKHQIIDLKKEGYWAELMDESKPDIVVKDWYAARFDCGCQYKLNVRLLSADFIVLEEFDPECVVIEQWSDAEWREMTHTFHNYPSGVRYIYFQHGGQDTQFWSGWYGVRVTNSSITIGPEVAS</sequence>
<dbReference type="PROSITE" id="PS51114">
    <property type="entry name" value="FBA"/>
    <property type="match status" value="1"/>
</dbReference>